<feature type="signal peptide" evidence="1">
    <location>
        <begin position="1"/>
        <end position="19"/>
    </location>
</feature>
<keyword evidence="5" id="KW-1185">Reference proteome</keyword>
<name>A0A377Q5Y3_9NEIS</name>
<evidence type="ECO:0000313" key="3">
    <source>
        <dbReference type="EMBL" id="TCU89304.1"/>
    </source>
</evidence>
<dbReference type="Proteomes" id="UP000255108">
    <property type="component" value="Unassembled WGS sequence"/>
</dbReference>
<evidence type="ECO:0000256" key="1">
    <source>
        <dbReference type="SAM" id="SignalP"/>
    </source>
</evidence>
<reference evidence="2 4" key="1">
    <citation type="submission" date="2018-06" db="EMBL/GenBank/DDBJ databases">
        <authorList>
            <consortium name="Pathogen Informatics"/>
            <person name="Doyle S."/>
        </authorList>
    </citation>
    <scope>NUCLEOTIDE SEQUENCE [LARGE SCALE GENOMIC DNA]</scope>
    <source>
        <strain evidence="2 4">NCTC11159</strain>
    </source>
</reference>
<protein>
    <submittedName>
        <fullName evidence="2">Uncharacterized protein</fullName>
    </submittedName>
</protein>
<evidence type="ECO:0000313" key="4">
    <source>
        <dbReference type="Proteomes" id="UP000255108"/>
    </source>
</evidence>
<keyword evidence="1" id="KW-0732">Signal</keyword>
<evidence type="ECO:0000313" key="2">
    <source>
        <dbReference type="EMBL" id="STQ90674.1"/>
    </source>
</evidence>
<evidence type="ECO:0000313" key="5">
    <source>
        <dbReference type="Proteomes" id="UP000295794"/>
    </source>
</evidence>
<organism evidence="2 4">
    <name type="scientific">Iodobacter fluviatilis</name>
    <dbReference type="NCBI Taxonomy" id="537"/>
    <lineage>
        <taxon>Bacteria</taxon>
        <taxon>Pseudomonadati</taxon>
        <taxon>Pseudomonadota</taxon>
        <taxon>Betaproteobacteria</taxon>
        <taxon>Neisseriales</taxon>
        <taxon>Chitinibacteraceae</taxon>
        <taxon>Iodobacter</taxon>
    </lineage>
</organism>
<dbReference type="EMBL" id="SMBT01000002">
    <property type="protein sequence ID" value="TCU89304.1"/>
    <property type="molecule type" value="Genomic_DNA"/>
</dbReference>
<gene>
    <name evidence="3" type="ORF">EV682_102216</name>
    <name evidence="2" type="ORF">NCTC11159_01741</name>
</gene>
<accession>A0A377Q5Y3</accession>
<reference evidence="3 5" key="2">
    <citation type="submission" date="2019-03" db="EMBL/GenBank/DDBJ databases">
        <title>Genomic Encyclopedia of Type Strains, Phase IV (KMG-IV): sequencing the most valuable type-strain genomes for metagenomic binning, comparative biology and taxonomic classification.</title>
        <authorList>
            <person name="Goeker M."/>
        </authorList>
    </citation>
    <scope>NUCLEOTIDE SEQUENCE [LARGE SCALE GENOMIC DNA]</scope>
    <source>
        <strain evidence="3 5">DSM 3764</strain>
    </source>
</reference>
<dbReference type="RefSeq" id="WP_115226958.1">
    <property type="nucleotide sequence ID" value="NZ_CAWOLO010000002.1"/>
</dbReference>
<sequence>MKFLSAFIVTLFFSSPTFSQDMNNDEKECRAQGFIVLYSWYKLDACLTYQTINVETIKEAKNKIFKAYPKLQATVDSNSEFSQNAKEAATTWSPYTVEDNQNPELLKIICRTNLDFLNIVTTREDWKLALSCMR</sequence>
<dbReference type="EMBL" id="UGHR01000001">
    <property type="protein sequence ID" value="STQ90674.1"/>
    <property type="molecule type" value="Genomic_DNA"/>
</dbReference>
<proteinExistence type="predicted"/>
<feature type="chain" id="PRO_5016854039" evidence="1">
    <location>
        <begin position="20"/>
        <end position="134"/>
    </location>
</feature>
<dbReference type="AlphaFoldDB" id="A0A377Q5Y3"/>
<dbReference type="Proteomes" id="UP000295794">
    <property type="component" value="Unassembled WGS sequence"/>
</dbReference>